<proteinExistence type="predicted"/>
<comment type="caution">
    <text evidence="1">The sequence shown here is derived from an EMBL/GenBank/DDBJ whole genome shotgun (WGS) entry which is preliminary data.</text>
</comment>
<name>A0A0G1V0F9_9BACT</name>
<protein>
    <submittedName>
        <fullName evidence="1">Uncharacterized protein</fullName>
    </submittedName>
</protein>
<reference evidence="1 2" key="1">
    <citation type="journal article" date="2015" name="Nature">
        <title>rRNA introns, odd ribosomes, and small enigmatic genomes across a large radiation of phyla.</title>
        <authorList>
            <person name="Brown C.T."/>
            <person name="Hug L.A."/>
            <person name="Thomas B.C."/>
            <person name="Sharon I."/>
            <person name="Castelle C.J."/>
            <person name="Singh A."/>
            <person name="Wilkins M.J."/>
            <person name="Williams K.H."/>
            <person name="Banfield J.F."/>
        </authorList>
    </citation>
    <scope>NUCLEOTIDE SEQUENCE [LARGE SCALE GENOMIC DNA]</scope>
</reference>
<evidence type="ECO:0000313" key="2">
    <source>
        <dbReference type="Proteomes" id="UP000034637"/>
    </source>
</evidence>
<evidence type="ECO:0000313" key="1">
    <source>
        <dbReference type="EMBL" id="KKU99974.1"/>
    </source>
</evidence>
<dbReference type="AlphaFoldDB" id="A0A0G1V0F9"/>
<dbReference type="EMBL" id="LCPP01000018">
    <property type="protein sequence ID" value="KKU99974.1"/>
    <property type="molecule type" value="Genomic_DNA"/>
</dbReference>
<dbReference type="Proteomes" id="UP000034637">
    <property type="component" value="Unassembled WGS sequence"/>
</dbReference>
<sequence length="45" mass="5008">MLKSIGLLTRIGRGINLLMRVRISDLEERSEVNWTLTLPASGALL</sequence>
<organism evidence="1 2">
    <name type="scientific">Candidatus Amesbacteria bacterium GW2011_GWA1_48_9</name>
    <dbReference type="NCBI Taxonomy" id="1618355"/>
    <lineage>
        <taxon>Bacteria</taxon>
        <taxon>Candidatus Amesiibacteriota</taxon>
    </lineage>
</organism>
<accession>A0A0G1V0F9</accession>
<gene>
    <name evidence="1" type="ORF">UY33_C0018G0017</name>
</gene>